<dbReference type="SUPFAM" id="SSF53822">
    <property type="entry name" value="Periplasmic binding protein-like I"/>
    <property type="match status" value="1"/>
</dbReference>
<dbReference type="OrthoDB" id="9795981at2"/>
<dbReference type="AlphaFoldDB" id="A0A1H8BDG7"/>
<evidence type="ECO:0000259" key="4">
    <source>
        <dbReference type="Pfam" id="PF13407"/>
    </source>
</evidence>
<organism evidence="5 6">
    <name type="scientific">Hydrogenoanaerobacterium saccharovorans</name>
    <dbReference type="NCBI Taxonomy" id="474960"/>
    <lineage>
        <taxon>Bacteria</taxon>
        <taxon>Bacillati</taxon>
        <taxon>Bacillota</taxon>
        <taxon>Clostridia</taxon>
        <taxon>Eubacteriales</taxon>
        <taxon>Oscillospiraceae</taxon>
        <taxon>Hydrogenoanaerobacterium</taxon>
    </lineage>
</organism>
<evidence type="ECO:0000256" key="2">
    <source>
        <dbReference type="ARBA" id="ARBA00007639"/>
    </source>
</evidence>
<comment type="subcellular location">
    <subcellularLocation>
        <location evidence="1">Cell envelope</location>
    </subcellularLocation>
</comment>
<gene>
    <name evidence="5" type="ORF">SAMN05216180_1841</name>
</gene>
<proteinExistence type="inferred from homology"/>
<dbReference type="Gene3D" id="3.40.50.2300">
    <property type="match status" value="2"/>
</dbReference>
<dbReference type="GO" id="GO:0030246">
    <property type="term" value="F:carbohydrate binding"/>
    <property type="evidence" value="ECO:0007669"/>
    <property type="project" value="TreeGrafter"/>
</dbReference>
<comment type="similarity">
    <text evidence="2">Belongs to the bacterial solute-binding protein 2 family.</text>
</comment>
<evidence type="ECO:0000256" key="1">
    <source>
        <dbReference type="ARBA" id="ARBA00004196"/>
    </source>
</evidence>
<dbReference type="EMBL" id="FOCG01000001">
    <property type="protein sequence ID" value="SEM80852.1"/>
    <property type="molecule type" value="Genomic_DNA"/>
</dbReference>
<dbReference type="Proteomes" id="UP000199158">
    <property type="component" value="Unassembled WGS sequence"/>
</dbReference>
<evidence type="ECO:0000313" key="5">
    <source>
        <dbReference type="EMBL" id="SEM80852.1"/>
    </source>
</evidence>
<dbReference type="InterPro" id="IPR028082">
    <property type="entry name" value="Peripla_BP_I"/>
</dbReference>
<feature type="signal peptide" evidence="3">
    <location>
        <begin position="1"/>
        <end position="19"/>
    </location>
</feature>
<name>A0A1H8BDG7_9FIRM</name>
<dbReference type="InterPro" id="IPR050555">
    <property type="entry name" value="Bact_Solute-Bind_Prot2"/>
</dbReference>
<dbReference type="STRING" id="474960.SAMN05216180_1841"/>
<accession>A0A1H8BDG7</accession>
<protein>
    <submittedName>
        <fullName evidence="5">Monosaccharide ABC transporter substrate-binding protein, CUT2 family</fullName>
    </submittedName>
</protein>
<dbReference type="PROSITE" id="PS51257">
    <property type="entry name" value="PROKAR_LIPOPROTEIN"/>
    <property type="match status" value="1"/>
</dbReference>
<keyword evidence="6" id="KW-1185">Reference proteome</keyword>
<dbReference type="Pfam" id="PF13407">
    <property type="entry name" value="Peripla_BP_4"/>
    <property type="match status" value="1"/>
</dbReference>
<dbReference type="RefSeq" id="WP_092753797.1">
    <property type="nucleotide sequence ID" value="NZ_FOCG01000001.1"/>
</dbReference>
<dbReference type="PANTHER" id="PTHR30036:SF7">
    <property type="entry name" value="ABC TRANSPORTER PERIPLASMIC-BINDING PROTEIN YPHF"/>
    <property type="match status" value="1"/>
</dbReference>
<feature type="chain" id="PRO_5039573003" evidence="3">
    <location>
        <begin position="20"/>
        <end position="371"/>
    </location>
</feature>
<dbReference type="InterPro" id="IPR025997">
    <property type="entry name" value="SBP_2_dom"/>
</dbReference>
<evidence type="ECO:0000313" key="6">
    <source>
        <dbReference type="Proteomes" id="UP000199158"/>
    </source>
</evidence>
<keyword evidence="3" id="KW-0732">Signal</keyword>
<feature type="domain" description="Periplasmic binding protein" evidence="4">
    <location>
        <begin position="54"/>
        <end position="316"/>
    </location>
</feature>
<evidence type="ECO:0000256" key="3">
    <source>
        <dbReference type="SAM" id="SignalP"/>
    </source>
</evidence>
<dbReference type="GO" id="GO:0030288">
    <property type="term" value="C:outer membrane-bounded periplasmic space"/>
    <property type="evidence" value="ECO:0007669"/>
    <property type="project" value="TreeGrafter"/>
</dbReference>
<dbReference type="PANTHER" id="PTHR30036">
    <property type="entry name" value="D-XYLOSE-BINDING PERIPLASMIC PROTEIN"/>
    <property type="match status" value="1"/>
</dbReference>
<dbReference type="NCBIfam" id="NF011937">
    <property type="entry name" value="PRK15408.1"/>
    <property type="match status" value="1"/>
</dbReference>
<sequence length="371" mass="39241">MRKVLSVVLALVLVVSMFAGCGKGAEPAAPAESGAASADSSAAGNIKDAKDVTVAFIPKLTGNAFFESANIGAQDLAKKVGFTCDYTGNPEASVANQVQVINSAVQQGADAIAISSVTPDGLNQALKAARDAGVKVVTWDSDVQPDMRSLMVSQGTPEQLGEMLVEMAASQMSDEQKKDAKYVWHYSSSTVTDQNSWQVAGEAYIKLKYPGWQNVAPENYYSEQDAEKAVSVGESILKAHPDIDAIICNDSTALPGQAQAAKNLGLSGKVIVTGFASPNSMRDFCKDGTVPKFGLWDCKIQGAMGAYLAYWVAAGNTFKVGDSIDIPDIGTVKVEPNTILDPKAYTADDSGIVLLPERTVFTIDNVDNYDF</sequence>
<reference evidence="5 6" key="1">
    <citation type="submission" date="2016-10" db="EMBL/GenBank/DDBJ databases">
        <authorList>
            <person name="de Groot N.N."/>
        </authorList>
    </citation>
    <scope>NUCLEOTIDE SEQUENCE [LARGE SCALE GENOMIC DNA]</scope>
    <source>
        <strain evidence="5 6">CGMCC 1.5070</strain>
    </source>
</reference>